<evidence type="ECO:0000313" key="4">
    <source>
        <dbReference type="Proteomes" id="UP000588098"/>
    </source>
</evidence>
<feature type="signal peptide" evidence="2">
    <location>
        <begin position="1"/>
        <end position="26"/>
    </location>
</feature>
<comment type="caution">
    <text evidence="3">The sequence shown here is derived from an EMBL/GenBank/DDBJ whole genome shotgun (WGS) entry which is preliminary data.</text>
</comment>
<keyword evidence="4" id="KW-1185">Reference proteome</keyword>
<sequence length="281" mass="28539">MRTHIQRAMVAALVVPVLMWSTACSGGSGDGSGRSDGGDGRGDGRGDKSGDSRGDKSGDEDGDRGRGQEGGKAAGGGPGRASGTPPLSEAGLRQALLTQADVPGYAVRRGPADALPAAATVTADRPECRPIADTIGSRPKYPRTAYTSGSLTKGDLSGGGGGTLSQLLLAAYRGNNAEKWVTELRRAVEVCRSFTATGGAGGRESLAISPGRNLTVGDTSVTFLMRDKAGKSAPVVITVVRTGGNTATFISGGTSGKAEPVARAVAYEQHRRIVEVGKVSR</sequence>
<dbReference type="PROSITE" id="PS51257">
    <property type="entry name" value="PROKAR_LIPOPROTEIN"/>
    <property type="match status" value="1"/>
</dbReference>
<evidence type="ECO:0008006" key="5">
    <source>
        <dbReference type="Google" id="ProtNLM"/>
    </source>
</evidence>
<gene>
    <name evidence="3" type="ORF">FHS42_005364</name>
</gene>
<keyword evidence="2" id="KW-0732">Signal</keyword>
<dbReference type="AlphaFoldDB" id="A0A7W9QDH1"/>
<protein>
    <recommendedName>
        <fullName evidence="5">Lipoprotein</fullName>
    </recommendedName>
</protein>
<evidence type="ECO:0000313" key="3">
    <source>
        <dbReference type="EMBL" id="MBB5938276.1"/>
    </source>
</evidence>
<dbReference type="RefSeq" id="WP_184575895.1">
    <property type="nucleotide sequence ID" value="NZ_JACHJL010000015.1"/>
</dbReference>
<dbReference type="Proteomes" id="UP000588098">
    <property type="component" value="Unassembled WGS sequence"/>
</dbReference>
<evidence type="ECO:0000256" key="2">
    <source>
        <dbReference type="SAM" id="SignalP"/>
    </source>
</evidence>
<proteinExistence type="predicted"/>
<evidence type="ECO:0000256" key="1">
    <source>
        <dbReference type="SAM" id="MobiDB-lite"/>
    </source>
</evidence>
<name>A0A7W9QDH1_9ACTN</name>
<reference evidence="3 4" key="1">
    <citation type="submission" date="2020-08" db="EMBL/GenBank/DDBJ databases">
        <title>Genomic Encyclopedia of Type Strains, Phase III (KMG-III): the genomes of soil and plant-associated and newly described type strains.</title>
        <authorList>
            <person name="Whitman W."/>
        </authorList>
    </citation>
    <scope>NUCLEOTIDE SEQUENCE [LARGE SCALE GENOMIC DNA]</scope>
    <source>
        <strain evidence="3 4">CECT 8305</strain>
    </source>
</reference>
<feature type="compositionally biased region" description="Gly residues" evidence="1">
    <location>
        <begin position="26"/>
        <end position="35"/>
    </location>
</feature>
<feature type="chain" id="PRO_5039232485" description="Lipoprotein" evidence="2">
    <location>
        <begin position="27"/>
        <end position="281"/>
    </location>
</feature>
<feature type="compositionally biased region" description="Gly residues" evidence="1">
    <location>
        <begin position="70"/>
        <end position="80"/>
    </location>
</feature>
<organism evidence="3 4">
    <name type="scientific">Streptomyces zagrosensis</name>
    <dbReference type="NCBI Taxonomy" id="1042984"/>
    <lineage>
        <taxon>Bacteria</taxon>
        <taxon>Bacillati</taxon>
        <taxon>Actinomycetota</taxon>
        <taxon>Actinomycetes</taxon>
        <taxon>Kitasatosporales</taxon>
        <taxon>Streptomycetaceae</taxon>
        <taxon>Streptomyces</taxon>
    </lineage>
</organism>
<dbReference type="EMBL" id="JACHJL010000015">
    <property type="protein sequence ID" value="MBB5938276.1"/>
    <property type="molecule type" value="Genomic_DNA"/>
</dbReference>
<feature type="compositionally biased region" description="Basic and acidic residues" evidence="1">
    <location>
        <begin position="36"/>
        <end position="69"/>
    </location>
</feature>
<accession>A0A7W9QDH1</accession>
<feature type="region of interest" description="Disordered" evidence="1">
    <location>
        <begin position="25"/>
        <end position="88"/>
    </location>
</feature>